<comment type="caution">
    <text evidence="2">The sequence shown here is derived from an EMBL/GenBank/DDBJ whole genome shotgun (WGS) entry which is preliminary data.</text>
</comment>
<dbReference type="Proteomes" id="UP000215459">
    <property type="component" value="Unassembled WGS sequence"/>
</dbReference>
<evidence type="ECO:0000313" key="2">
    <source>
        <dbReference type="EMBL" id="OYD09162.1"/>
    </source>
</evidence>
<gene>
    <name evidence="2" type="ORF">CHM34_03500</name>
</gene>
<dbReference type="Gene3D" id="3.20.20.190">
    <property type="entry name" value="Phosphatidylinositol (PI) phosphodiesterase"/>
    <property type="match status" value="1"/>
</dbReference>
<dbReference type="Pfam" id="PF03009">
    <property type="entry name" value="GDPD"/>
    <property type="match status" value="1"/>
</dbReference>
<dbReference type="GO" id="GO:0006629">
    <property type="term" value="P:lipid metabolic process"/>
    <property type="evidence" value="ECO:0007669"/>
    <property type="project" value="InterPro"/>
</dbReference>
<dbReference type="InterPro" id="IPR030395">
    <property type="entry name" value="GP_PDE_dom"/>
</dbReference>
<dbReference type="PANTHER" id="PTHR46211:SF1">
    <property type="entry name" value="GLYCEROPHOSPHODIESTER PHOSPHODIESTERASE, CYTOPLASMIC"/>
    <property type="match status" value="1"/>
</dbReference>
<evidence type="ECO:0000259" key="1">
    <source>
        <dbReference type="PROSITE" id="PS51704"/>
    </source>
</evidence>
<dbReference type="AlphaFoldDB" id="A0A235BAB5"/>
<dbReference type="SUPFAM" id="SSF51695">
    <property type="entry name" value="PLC-like phosphodiesterases"/>
    <property type="match status" value="1"/>
</dbReference>
<evidence type="ECO:0000313" key="3">
    <source>
        <dbReference type="Proteomes" id="UP000215459"/>
    </source>
</evidence>
<accession>A0A235BAB5</accession>
<dbReference type="PROSITE" id="PS51704">
    <property type="entry name" value="GP_PDE"/>
    <property type="match status" value="1"/>
</dbReference>
<organism evidence="2 3">
    <name type="scientific">Paludifilum halophilum</name>
    <dbReference type="NCBI Taxonomy" id="1642702"/>
    <lineage>
        <taxon>Bacteria</taxon>
        <taxon>Bacillati</taxon>
        <taxon>Bacillota</taxon>
        <taxon>Bacilli</taxon>
        <taxon>Bacillales</taxon>
        <taxon>Thermoactinomycetaceae</taxon>
        <taxon>Paludifilum</taxon>
    </lineage>
</organism>
<protein>
    <submittedName>
        <fullName evidence="2">Glycerophosphodiester phosphodiesterase</fullName>
    </submittedName>
</protein>
<dbReference type="OrthoDB" id="384721at2"/>
<dbReference type="InterPro" id="IPR017946">
    <property type="entry name" value="PLC-like_Pdiesterase_TIM-brl"/>
</dbReference>
<name>A0A235BAB5_9BACL</name>
<keyword evidence="3" id="KW-1185">Reference proteome</keyword>
<reference evidence="2 3" key="1">
    <citation type="submission" date="2017-07" db="EMBL/GenBank/DDBJ databases">
        <title>The genome sequence of Paludifilum halophilum highlights mechanisms for microbial adaptation to high salt environemnts.</title>
        <authorList>
            <person name="Belbahri L."/>
        </authorList>
    </citation>
    <scope>NUCLEOTIDE SEQUENCE [LARGE SCALE GENOMIC DNA]</scope>
    <source>
        <strain evidence="2 3">DSM 102817</strain>
    </source>
</reference>
<sequence>MAAFEKAVEMKSDYFELDVQRSRDGKLVVMHDTTVDRTTDGTGQVRDLTLKQLKSLDAGSWFSPEFRGERIPTLEEVLDRFRGTRAGILIELKSPELYPGIEAQVAHLLKKKRMHKRHGKVIVQSFNHQSMKRYHRLQPTVPVGVLVSYTQYKDGITDEELKEFTAYADYVNPNKALVDSELVDRIHRRNMKILPYTVRNQESADQLIQAGVDGIITDFPELGYR</sequence>
<dbReference type="EMBL" id="NOWF01000002">
    <property type="protein sequence ID" value="OYD09162.1"/>
    <property type="molecule type" value="Genomic_DNA"/>
</dbReference>
<proteinExistence type="predicted"/>
<dbReference type="GO" id="GO:0008081">
    <property type="term" value="F:phosphoric diester hydrolase activity"/>
    <property type="evidence" value="ECO:0007669"/>
    <property type="project" value="InterPro"/>
</dbReference>
<dbReference type="PANTHER" id="PTHR46211">
    <property type="entry name" value="GLYCEROPHOSPHORYL DIESTER PHOSPHODIESTERASE"/>
    <property type="match status" value="1"/>
</dbReference>
<feature type="domain" description="GP-PDE" evidence="1">
    <location>
        <begin position="1"/>
        <end position="225"/>
    </location>
</feature>